<accession>A0AAD6VJD1</accession>
<dbReference type="InterPro" id="IPR052980">
    <property type="entry name" value="Crinkler_effector"/>
</dbReference>
<evidence type="ECO:0000313" key="2">
    <source>
        <dbReference type="Proteomes" id="UP001219525"/>
    </source>
</evidence>
<organism evidence="1 2">
    <name type="scientific">Mycena pura</name>
    <dbReference type="NCBI Taxonomy" id="153505"/>
    <lineage>
        <taxon>Eukaryota</taxon>
        <taxon>Fungi</taxon>
        <taxon>Dikarya</taxon>
        <taxon>Basidiomycota</taxon>
        <taxon>Agaricomycotina</taxon>
        <taxon>Agaricomycetes</taxon>
        <taxon>Agaricomycetidae</taxon>
        <taxon>Agaricales</taxon>
        <taxon>Marasmiineae</taxon>
        <taxon>Mycenaceae</taxon>
        <taxon>Mycena</taxon>
    </lineage>
</organism>
<name>A0AAD6VJD1_9AGAR</name>
<dbReference type="EMBL" id="JARJCW010000026">
    <property type="protein sequence ID" value="KAJ7211278.1"/>
    <property type="molecule type" value="Genomic_DNA"/>
</dbReference>
<sequence>MSFDCLLDQKSYELQLERLRAFYQKSWGHIWPTHELVADIPTDDSDDATASDSDDDDSDAAMAIDSVSRVFTVYDDMKEVATALGLSMFLPAIVIREEYKYLHGKLEKKSESVQRKYAAVVTGQPGIGKTTFLVYLLLQRLQQKKPTAFQVKMDHFCLFDEEGVALLTVKEPACKRLGACWALVGSNASLEKPCELFTSEAMVIVQTASPEPAKWKGWLKQLLGDVIVSELPTTLEIAAIAKEFKLDATLTGRLVRKWGPSTKNIITLLEHWGNEKMKWYLEKNLRDDVEAAARAVLASPEGLFAMLIDTNARALSSTGSAAVFVRPFQGEGRRWLSRSQVFIPTEYLAGIVGNQSTQLANADVLKLFAELSTHSFTKSPASWKFEMDMHRLLCGGGAAIIINKFSGFGEIFGQKMVMTPATELLPGTLNALASASSSDAFYWLPYVTNFPGIDGVLGDRDGNVFAVQSTFNAEHVGPEEGLVKAWTHMARDVRETRSWHFVAVANTAATARNLGRIMTKQLETFTLGKTKVHVWSCSLSLR</sequence>
<dbReference type="AlphaFoldDB" id="A0AAD6VJD1"/>
<keyword evidence="2" id="KW-1185">Reference proteome</keyword>
<comment type="caution">
    <text evidence="1">The sequence shown here is derived from an EMBL/GenBank/DDBJ whole genome shotgun (WGS) entry which is preliminary data.</text>
</comment>
<reference evidence="1" key="1">
    <citation type="submission" date="2023-03" db="EMBL/GenBank/DDBJ databases">
        <title>Massive genome expansion in bonnet fungi (Mycena s.s.) driven by repeated elements and novel gene families across ecological guilds.</title>
        <authorList>
            <consortium name="Lawrence Berkeley National Laboratory"/>
            <person name="Harder C.B."/>
            <person name="Miyauchi S."/>
            <person name="Viragh M."/>
            <person name="Kuo A."/>
            <person name="Thoen E."/>
            <person name="Andreopoulos B."/>
            <person name="Lu D."/>
            <person name="Skrede I."/>
            <person name="Drula E."/>
            <person name="Henrissat B."/>
            <person name="Morin E."/>
            <person name="Kohler A."/>
            <person name="Barry K."/>
            <person name="LaButti K."/>
            <person name="Morin E."/>
            <person name="Salamov A."/>
            <person name="Lipzen A."/>
            <person name="Mereny Z."/>
            <person name="Hegedus B."/>
            <person name="Baldrian P."/>
            <person name="Stursova M."/>
            <person name="Weitz H."/>
            <person name="Taylor A."/>
            <person name="Grigoriev I.V."/>
            <person name="Nagy L.G."/>
            <person name="Martin F."/>
            <person name="Kauserud H."/>
        </authorList>
    </citation>
    <scope>NUCLEOTIDE SEQUENCE</scope>
    <source>
        <strain evidence="1">9144</strain>
    </source>
</reference>
<evidence type="ECO:0000313" key="1">
    <source>
        <dbReference type="EMBL" id="KAJ7211278.1"/>
    </source>
</evidence>
<dbReference type="PANTHER" id="PTHR33129:SF1">
    <property type="entry name" value="ATP-BINDING PROTEIN"/>
    <property type="match status" value="1"/>
</dbReference>
<dbReference type="PANTHER" id="PTHR33129">
    <property type="entry name" value="PROTEIN KINASE DOMAIN-CONTAINING PROTEIN-RELATED"/>
    <property type="match status" value="1"/>
</dbReference>
<dbReference type="Proteomes" id="UP001219525">
    <property type="component" value="Unassembled WGS sequence"/>
</dbReference>
<protein>
    <submittedName>
        <fullName evidence="1">Uncharacterized protein</fullName>
    </submittedName>
</protein>
<proteinExistence type="predicted"/>
<gene>
    <name evidence="1" type="ORF">GGX14DRAFT_624098</name>
</gene>